<evidence type="ECO:0000313" key="3">
    <source>
        <dbReference type="Proteomes" id="UP000321196"/>
    </source>
</evidence>
<dbReference type="Gene3D" id="3.40.630.30">
    <property type="match status" value="1"/>
</dbReference>
<dbReference type="InterPro" id="IPR000182">
    <property type="entry name" value="GNAT_dom"/>
</dbReference>
<keyword evidence="3" id="KW-1185">Reference proteome</keyword>
<dbReference type="InterPro" id="IPR016181">
    <property type="entry name" value="Acyl_CoA_acyltransferase"/>
</dbReference>
<name>A0A5C8HQH6_9MICO</name>
<organism evidence="2 3">
    <name type="scientific">Microbacterium mitrae</name>
    <dbReference type="NCBI Taxonomy" id="664640"/>
    <lineage>
        <taxon>Bacteria</taxon>
        <taxon>Bacillati</taxon>
        <taxon>Actinomycetota</taxon>
        <taxon>Actinomycetes</taxon>
        <taxon>Micrococcales</taxon>
        <taxon>Microbacteriaceae</taxon>
        <taxon>Microbacterium</taxon>
    </lineage>
</organism>
<proteinExistence type="predicted"/>
<dbReference type="Pfam" id="PF00583">
    <property type="entry name" value="Acetyltransf_1"/>
    <property type="match status" value="1"/>
</dbReference>
<dbReference type="InterPro" id="IPR050276">
    <property type="entry name" value="MshD_Acetyltransferase"/>
</dbReference>
<sequence length="343" mass="36989">MSKPQPLSHRLSAPAELPVVQHPDLAVVRAATMDDLDALVTLTHAAEAVDHPSWASPREEVEDLLVGPNLDAAVDTLIGFGADGRALAFAGVMPASSAETRVQIYLNGTVRPEVRGRGIGTSMLAWSKARALQRLAARAEALPGWIGMYAQERTVDAIGIGVDAGLTIERYFHTMERDLAAEIPEITIADDVEIVTFTPELREATRLARNDSFRDHWGSQPTSVDRWERFVTGEIFREDLSVVAVERGTSNVVGFTLSSVNEDDTELQGYRAAYIDLIGVTRARRGQKLAPALIAEALRRARADGLAKATLDVDSSSPTGANTLYAGMGFVATDVEVALGMEL</sequence>
<dbReference type="PROSITE" id="PS51186">
    <property type="entry name" value="GNAT"/>
    <property type="match status" value="2"/>
</dbReference>
<keyword evidence="2" id="KW-0808">Transferase</keyword>
<evidence type="ECO:0000259" key="1">
    <source>
        <dbReference type="PROSITE" id="PS51186"/>
    </source>
</evidence>
<dbReference type="GO" id="GO:0016747">
    <property type="term" value="F:acyltransferase activity, transferring groups other than amino-acyl groups"/>
    <property type="evidence" value="ECO:0007669"/>
    <property type="project" value="InterPro"/>
</dbReference>
<feature type="domain" description="N-acetyltransferase" evidence="1">
    <location>
        <begin position="192"/>
        <end position="343"/>
    </location>
</feature>
<dbReference type="OrthoDB" id="9799092at2"/>
<comment type="caution">
    <text evidence="2">The sequence shown here is derived from an EMBL/GenBank/DDBJ whole genome shotgun (WGS) entry which is preliminary data.</text>
</comment>
<dbReference type="RefSeq" id="WP_147825074.1">
    <property type="nucleotide sequence ID" value="NZ_BAAARG010000001.1"/>
</dbReference>
<dbReference type="SUPFAM" id="SSF55729">
    <property type="entry name" value="Acyl-CoA N-acyltransferases (Nat)"/>
    <property type="match status" value="2"/>
</dbReference>
<dbReference type="PANTHER" id="PTHR43617">
    <property type="entry name" value="L-AMINO ACID N-ACETYLTRANSFERASE"/>
    <property type="match status" value="1"/>
</dbReference>
<dbReference type="AlphaFoldDB" id="A0A5C8HQH6"/>
<dbReference type="Proteomes" id="UP000321196">
    <property type="component" value="Unassembled WGS sequence"/>
</dbReference>
<gene>
    <name evidence="2" type="ORF">FVP60_04715</name>
</gene>
<dbReference type="CDD" id="cd04301">
    <property type="entry name" value="NAT_SF"/>
    <property type="match status" value="2"/>
</dbReference>
<evidence type="ECO:0000313" key="2">
    <source>
        <dbReference type="EMBL" id="TXK06265.1"/>
    </source>
</evidence>
<reference evidence="2 3" key="1">
    <citation type="submission" date="2019-08" db="EMBL/GenBank/DDBJ databases">
        <authorList>
            <person name="Dong K."/>
        </authorList>
    </citation>
    <scope>NUCLEOTIDE SEQUENCE [LARGE SCALE GENOMIC DNA]</scope>
    <source>
        <strain evidence="2 3">M4-8</strain>
    </source>
</reference>
<feature type="domain" description="N-acetyltransferase" evidence="1">
    <location>
        <begin position="26"/>
        <end position="189"/>
    </location>
</feature>
<accession>A0A5C8HQH6</accession>
<dbReference type="EMBL" id="VRSW01000001">
    <property type="protein sequence ID" value="TXK06265.1"/>
    <property type="molecule type" value="Genomic_DNA"/>
</dbReference>
<protein>
    <submittedName>
        <fullName evidence="2">GNAT family N-acetyltransferase</fullName>
    </submittedName>
</protein>